<dbReference type="InterPro" id="IPR001451">
    <property type="entry name" value="Hexapep"/>
</dbReference>
<dbReference type="Proteomes" id="UP000438991">
    <property type="component" value="Unassembled WGS sequence"/>
</dbReference>
<evidence type="ECO:0000256" key="4">
    <source>
        <dbReference type="ARBA" id="ARBA00022679"/>
    </source>
</evidence>
<keyword evidence="5" id="KW-0677">Repeat</keyword>
<dbReference type="AlphaFoldDB" id="A0A9X4XJM9"/>
<dbReference type="PANTHER" id="PTHR43480">
    <property type="entry name" value="ACYL-[ACYL-CARRIER-PROTEIN]--UDP-N-ACETYLGLUCOSAMINE O-ACYLTRANSFERASE"/>
    <property type="match status" value="1"/>
</dbReference>
<organism evidence="9 10">
    <name type="scientific">Rhodoplanes serenus</name>
    <dbReference type="NCBI Taxonomy" id="200615"/>
    <lineage>
        <taxon>Bacteria</taxon>
        <taxon>Pseudomonadati</taxon>
        <taxon>Pseudomonadota</taxon>
        <taxon>Alphaproteobacteria</taxon>
        <taxon>Hyphomicrobiales</taxon>
        <taxon>Nitrobacteraceae</taxon>
        <taxon>Rhodoplanes</taxon>
    </lineage>
</organism>
<dbReference type="Pfam" id="PF00132">
    <property type="entry name" value="Hexapep"/>
    <property type="match status" value="1"/>
</dbReference>
<evidence type="ECO:0000313" key="10">
    <source>
        <dbReference type="Proteomes" id="UP000438991"/>
    </source>
</evidence>
<dbReference type="GO" id="GO:0008780">
    <property type="term" value="F:acyl-[acyl-carrier-protein]-UDP-N-acetylglucosamine O-acyltransferase activity"/>
    <property type="evidence" value="ECO:0007669"/>
    <property type="project" value="UniProtKB-EC"/>
</dbReference>
<reference evidence="9 10" key="1">
    <citation type="submission" date="2019-11" db="EMBL/GenBank/DDBJ databases">
        <title>Whole-genome sequence of Rhodoplanes serenus DSM 18633, type strain.</title>
        <authorList>
            <person name="Kyndt J.A."/>
            <person name="Meyer T.E."/>
        </authorList>
    </citation>
    <scope>NUCLEOTIDE SEQUENCE [LARGE SCALE GENOMIC DNA]</scope>
    <source>
        <strain evidence="9 10">DSM 18633</strain>
    </source>
</reference>
<dbReference type="SUPFAM" id="SSF51161">
    <property type="entry name" value="Trimeric LpxA-like enzymes"/>
    <property type="match status" value="1"/>
</dbReference>
<keyword evidence="6" id="KW-0443">Lipid metabolism</keyword>
<dbReference type="Gene3D" id="1.20.1180.10">
    <property type="entry name" value="Udp N-acetylglucosamine O-acyltransferase, C-terminal domain"/>
    <property type="match status" value="1"/>
</dbReference>
<keyword evidence="1" id="KW-0963">Cytoplasm</keyword>
<dbReference type="InterPro" id="IPR037157">
    <property type="entry name" value="Acetyltransf_C_sf"/>
</dbReference>
<evidence type="ECO:0000256" key="2">
    <source>
        <dbReference type="ARBA" id="ARBA00022516"/>
    </source>
</evidence>
<comment type="caution">
    <text evidence="9">The sequence shown here is derived from an EMBL/GenBank/DDBJ whole genome shotgun (WGS) entry which is preliminary data.</text>
</comment>
<evidence type="ECO:0000256" key="3">
    <source>
        <dbReference type="ARBA" id="ARBA00022556"/>
    </source>
</evidence>
<dbReference type="EC" id="2.3.1.129" evidence="9"/>
<evidence type="ECO:0000256" key="7">
    <source>
        <dbReference type="ARBA" id="ARBA00023315"/>
    </source>
</evidence>
<evidence type="ECO:0000256" key="1">
    <source>
        <dbReference type="ARBA" id="ARBA00022490"/>
    </source>
</evidence>
<evidence type="ECO:0000256" key="5">
    <source>
        <dbReference type="ARBA" id="ARBA00022737"/>
    </source>
</evidence>
<dbReference type="PIRSF" id="PIRSF000456">
    <property type="entry name" value="UDP-GlcNAc_acltr"/>
    <property type="match status" value="1"/>
</dbReference>
<dbReference type="Pfam" id="PF13720">
    <property type="entry name" value="Acetyltransf_11"/>
    <property type="match status" value="1"/>
</dbReference>
<keyword evidence="7 9" id="KW-0012">Acyltransferase</keyword>
<keyword evidence="3" id="KW-0441">Lipid A biosynthesis</keyword>
<dbReference type="Gene3D" id="2.160.10.10">
    <property type="entry name" value="Hexapeptide repeat proteins"/>
    <property type="match status" value="1"/>
</dbReference>
<dbReference type="InterPro" id="IPR029098">
    <property type="entry name" value="Acetyltransf_C"/>
</dbReference>
<accession>A0A9X4XJM9</accession>
<dbReference type="GO" id="GO:0016020">
    <property type="term" value="C:membrane"/>
    <property type="evidence" value="ECO:0007669"/>
    <property type="project" value="GOC"/>
</dbReference>
<protein>
    <submittedName>
        <fullName evidence="9">Acyl-ACP--UDP-N-acetylglucosamine O-acyltransferase</fullName>
        <ecNumber evidence="9">2.3.1.129</ecNumber>
    </submittedName>
</protein>
<dbReference type="InterPro" id="IPR011004">
    <property type="entry name" value="Trimer_LpxA-like_sf"/>
</dbReference>
<dbReference type="PROSITE" id="PS00101">
    <property type="entry name" value="HEXAPEP_TRANSFERASES"/>
    <property type="match status" value="1"/>
</dbReference>
<dbReference type="CDD" id="cd03351">
    <property type="entry name" value="LbH_UDP-GlcNAc_AT"/>
    <property type="match status" value="1"/>
</dbReference>
<sequence length="270" mass="28068">MAVSIDPTARVADGARLADGVEIGPFCTVGPNVEIGAGTRLISHVNVTGHTILGERNTVYPFASLGTPPQSVKYGGGPTRLVVGSDNDIREGVTMNTGTEGDHGITRVGSGCFFMVGSHVGHDCTVGDHVTFANNAVLGGHVQVGNNVVFGGQAAVRQFVRIGDGAMITGLSGVRADVIPFGLVHGHFAEVVGLNVVGMRRRGLSKADIHKVHRGFEALFFGPGTFRERLEAVAADLGDDPLIGQIVAFIRGGSRPLTMGAKRGAQRAEP</sequence>
<dbReference type="RefSeq" id="WP_155479270.1">
    <property type="nucleotide sequence ID" value="NZ_WNKV01000005.1"/>
</dbReference>
<keyword evidence="4 9" id="KW-0808">Transferase</keyword>
<keyword evidence="2" id="KW-0444">Lipid biosynthesis</keyword>
<evidence type="ECO:0000259" key="8">
    <source>
        <dbReference type="Pfam" id="PF13720"/>
    </source>
</evidence>
<proteinExistence type="predicted"/>
<gene>
    <name evidence="9" type="primary">lpxA</name>
    <name evidence="9" type="ORF">GJ689_08550</name>
</gene>
<dbReference type="InterPro" id="IPR010137">
    <property type="entry name" value="Lipid_A_LpxA"/>
</dbReference>
<evidence type="ECO:0000256" key="6">
    <source>
        <dbReference type="ARBA" id="ARBA00023098"/>
    </source>
</evidence>
<dbReference type="NCBIfam" id="TIGR01852">
    <property type="entry name" value="lipid_A_lpxA"/>
    <property type="match status" value="1"/>
</dbReference>
<dbReference type="EMBL" id="WNKV01000005">
    <property type="protein sequence ID" value="MTW16258.1"/>
    <property type="molecule type" value="Genomic_DNA"/>
</dbReference>
<dbReference type="PANTHER" id="PTHR43480:SF1">
    <property type="entry name" value="ACYL-[ACYL-CARRIER-PROTEIN]--UDP-N-ACETYLGLUCOSAMINE O-ACYLTRANSFERASE, MITOCHONDRIAL-RELATED"/>
    <property type="match status" value="1"/>
</dbReference>
<dbReference type="NCBIfam" id="NF003657">
    <property type="entry name" value="PRK05289.1"/>
    <property type="match status" value="1"/>
</dbReference>
<name>A0A9X4XJM9_9BRAD</name>
<evidence type="ECO:0000313" key="9">
    <source>
        <dbReference type="EMBL" id="MTW16258.1"/>
    </source>
</evidence>
<feature type="domain" description="UDP N-acetylglucosamine O-acyltransferase C-terminal" evidence="8">
    <location>
        <begin position="177"/>
        <end position="256"/>
    </location>
</feature>
<dbReference type="GO" id="GO:0009245">
    <property type="term" value="P:lipid A biosynthetic process"/>
    <property type="evidence" value="ECO:0007669"/>
    <property type="project" value="UniProtKB-KW"/>
</dbReference>
<dbReference type="InterPro" id="IPR018357">
    <property type="entry name" value="Hexapep_transf_CS"/>
</dbReference>